<keyword evidence="1" id="KW-1133">Transmembrane helix</keyword>
<evidence type="ECO:0000256" key="1">
    <source>
        <dbReference type="SAM" id="Phobius"/>
    </source>
</evidence>
<dbReference type="InterPro" id="IPR001296">
    <property type="entry name" value="Glyco_trans_1"/>
</dbReference>
<evidence type="ECO:0000313" key="5">
    <source>
        <dbReference type="Proteomes" id="UP000266426"/>
    </source>
</evidence>
<evidence type="ECO:0000313" key="4">
    <source>
        <dbReference type="EMBL" id="RJP61770.1"/>
    </source>
</evidence>
<feature type="transmembrane region" description="Helical" evidence="1">
    <location>
        <begin position="81"/>
        <end position="100"/>
    </location>
</feature>
<reference evidence="4 5" key="1">
    <citation type="journal article" date="2017" name="ISME J.">
        <title>Energy and carbon metabolisms in a deep terrestrial subsurface fluid microbial community.</title>
        <authorList>
            <person name="Momper L."/>
            <person name="Jungbluth S.P."/>
            <person name="Lee M.D."/>
            <person name="Amend J.P."/>
        </authorList>
    </citation>
    <scope>NUCLEOTIDE SEQUENCE [LARGE SCALE GENOMIC DNA]</scope>
    <source>
        <strain evidence="4">SURF_26</strain>
    </source>
</reference>
<comment type="caution">
    <text evidence="4">The sequence shown here is derived from an EMBL/GenBank/DDBJ whole genome shotgun (WGS) entry which is preliminary data.</text>
</comment>
<dbReference type="EMBL" id="QZJZ01000009">
    <property type="protein sequence ID" value="RJP61770.1"/>
    <property type="molecule type" value="Genomic_DNA"/>
</dbReference>
<feature type="domain" description="Glycosyltransferase subfamily 4-like N-terminal" evidence="3">
    <location>
        <begin position="68"/>
        <end position="198"/>
    </location>
</feature>
<dbReference type="PANTHER" id="PTHR45947">
    <property type="entry name" value="SULFOQUINOVOSYL TRANSFERASE SQD2"/>
    <property type="match status" value="1"/>
</dbReference>
<feature type="domain" description="Glycosyl transferase family 1" evidence="2">
    <location>
        <begin position="204"/>
        <end position="374"/>
    </location>
</feature>
<dbReference type="Gene3D" id="3.40.50.2000">
    <property type="entry name" value="Glycogen Phosphorylase B"/>
    <property type="match status" value="2"/>
</dbReference>
<keyword evidence="1" id="KW-0472">Membrane</keyword>
<evidence type="ECO:0000259" key="2">
    <source>
        <dbReference type="Pfam" id="PF00534"/>
    </source>
</evidence>
<proteinExistence type="predicted"/>
<dbReference type="InterPro" id="IPR050194">
    <property type="entry name" value="Glycosyltransferase_grp1"/>
</dbReference>
<dbReference type="GO" id="GO:0016757">
    <property type="term" value="F:glycosyltransferase activity"/>
    <property type="evidence" value="ECO:0007669"/>
    <property type="project" value="InterPro"/>
</dbReference>
<dbReference type="CDD" id="cd03798">
    <property type="entry name" value="GT4_WlbH-like"/>
    <property type="match status" value="1"/>
</dbReference>
<dbReference type="Proteomes" id="UP000266426">
    <property type="component" value="Unassembled WGS sequence"/>
</dbReference>
<gene>
    <name evidence="4" type="ORF">C4541_01150</name>
</gene>
<dbReference type="Pfam" id="PF00534">
    <property type="entry name" value="Glycos_transf_1"/>
    <property type="match status" value="1"/>
</dbReference>
<dbReference type="PANTHER" id="PTHR45947:SF15">
    <property type="entry name" value="TEICHURONIC ACID BIOSYNTHESIS GLYCOSYLTRANSFERASE TUAC-RELATED"/>
    <property type="match status" value="1"/>
</dbReference>
<dbReference type="SUPFAM" id="SSF53756">
    <property type="entry name" value="UDP-Glycosyltransferase/glycogen phosphorylase"/>
    <property type="match status" value="1"/>
</dbReference>
<evidence type="ECO:0000259" key="3">
    <source>
        <dbReference type="Pfam" id="PF13439"/>
    </source>
</evidence>
<dbReference type="InterPro" id="IPR028098">
    <property type="entry name" value="Glyco_trans_4-like_N"/>
</dbReference>
<keyword evidence="1" id="KW-0812">Transmembrane</keyword>
<dbReference type="AlphaFoldDB" id="A0A3A4RA08"/>
<accession>A0A3A4RA08</accession>
<protein>
    <submittedName>
        <fullName evidence="4">Glycosyltransferase family 4 protein</fullName>
    </submittedName>
</protein>
<sequence length="403" mass="46030">MNILSISTMFPSKAEPIFGIFVKRRLDALSRIVNLTVVSPRPYFPFISLTSRYRVRREIPHREQVNERTPLYLPRFLSFPLILKPLDGVFLFITMFFFILRHRRKGLKFDLIDAHLAYPEGFAAIWLGKIFNVPVTITLRGHDVNYLPRYPVRKKQVLYALDKADRVFSVCNALRLEAGDLGVDINKIVVASNGVETDLFYPVDKKKARQKVGLDPDLRYILSIGYLIERKGFDLVIDALSILREKYNITDTKVIIIGGRGGERYVKDELVEQIQRLNLDGQVIFIDTVRNEELNDYYNCADVFCLASSHEGWPNVILEALACAVPVVGTNVWGIPEIFGDNKDVGLIVERDKNNIAEGLRSALTKKWDSAKIKAFAESKTWMKTAELLKHEMNSLISNHKGK</sequence>
<organism evidence="4 5">
    <name type="scientific">Candidatus Auribacter fodinae</name>
    <dbReference type="NCBI Taxonomy" id="2093366"/>
    <lineage>
        <taxon>Bacteria</taxon>
        <taxon>Pseudomonadati</taxon>
        <taxon>Candidatus Auribacterota</taxon>
        <taxon>Candidatus Auribacteria</taxon>
        <taxon>Candidatus Auribacterales</taxon>
        <taxon>Candidatus Auribacteraceae</taxon>
        <taxon>Candidatus Auribacter</taxon>
    </lineage>
</organism>
<dbReference type="Pfam" id="PF13439">
    <property type="entry name" value="Glyco_transf_4"/>
    <property type="match status" value="1"/>
</dbReference>
<name>A0A3A4RA08_9BACT</name>
<keyword evidence="4" id="KW-0808">Transferase</keyword>